<gene>
    <name evidence="1" type="ORF">UX60_C0014G0006</name>
</gene>
<dbReference type="EMBL" id="LCMV01000014">
    <property type="protein sequence ID" value="KKU43907.1"/>
    <property type="molecule type" value="Genomic_DNA"/>
</dbReference>
<accession>A0A0G1QGB6</accession>
<protein>
    <submittedName>
        <fullName evidence="1">Uncharacterized protein</fullName>
    </submittedName>
</protein>
<dbReference type="AlphaFoldDB" id="A0A0G1QGB6"/>
<name>A0A0G1QGB6_9BACT</name>
<dbReference type="Proteomes" id="UP000034487">
    <property type="component" value="Unassembled WGS sequence"/>
</dbReference>
<reference evidence="1 2" key="1">
    <citation type="journal article" date="2015" name="Nature">
        <title>rRNA introns, odd ribosomes, and small enigmatic genomes across a large radiation of phyla.</title>
        <authorList>
            <person name="Brown C.T."/>
            <person name="Hug L.A."/>
            <person name="Thomas B.C."/>
            <person name="Sharon I."/>
            <person name="Castelle C.J."/>
            <person name="Singh A."/>
            <person name="Wilkins M.J."/>
            <person name="Williams K.H."/>
            <person name="Banfield J.F."/>
        </authorList>
    </citation>
    <scope>NUCLEOTIDE SEQUENCE [LARGE SCALE GENOMIC DNA]</scope>
</reference>
<evidence type="ECO:0000313" key="1">
    <source>
        <dbReference type="EMBL" id="KKU43907.1"/>
    </source>
</evidence>
<evidence type="ECO:0000313" key="2">
    <source>
        <dbReference type="Proteomes" id="UP000034487"/>
    </source>
</evidence>
<proteinExistence type="predicted"/>
<comment type="caution">
    <text evidence="1">The sequence shown here is derived from an EMBL/GenBank/DDBJ whole genome shotgun (WGS) entry which is preliminary data.</text>
</comment>
<organism evidence="1 2">
    <name type="scientific">Berkelbacteria bacterium GW2011_GWA2_46_7</name>
    <dbReference type="NCBI Taxonomy" id="1618335"/>
    <lineage>
        <taxon>Bacteria</taxon>
        <taxon>Candidatus Berkelbacteria</taxon>
    </lineage>
</organism>
<sequence>MDGYKIRPLADPKTDLPEEIKNIVDPFISKYSQLTTEELITLSHATDSYKITTNNEKNMGKRIDKELAALETFFVERETGGGELRVLPKIDKSKLVPYETR</sequence>